<dbReference type="GO" id="GO:0008967">
    <property type="term" value="F:phosphoglycolate phosphatase activity"/>
    <property type="evidence" value="ECO:0007669"/>
    <property type="project" value="TreeGrafter"/>
</dbReference>
<dbReference type="InterPro" id="IPR023198">
    <property type="entry name" value="PGP-like_dom2"/>
</dbReference>
<sequence length="223" mass="24967">MTSTALQAVLFDLDGTLIDTAPDFAVVVNLLLERHGKAELPYSAIRETVSHGARALITLAFELQEGDDGFEALRLELLELYGQHLSVETSLFPGMHELLLWLESNNIPWGIVTNKPRLYAEPILRDLLLSERCSALVCPDDVTHTKPDPEPLLLACEHIGCEAQQTLYIGDHRRDIEAGKNADMKTMAVNYGYIEADDPAENWQADFYVDHADEIQALLIQHF</sequence>
<dbReference type="AlphaFoldDB" id="A0A1X9NM95"/>
<keyword evidence="2" id="KW-0378">Hydrolase</keyword>
<dbReference type="SFLD" id="SFLDG01135">
    <property type="entry name" value="C1.5.6:_HAD__Beta-PGM__Phospha"/>
    <property type="match status" value="1"/>
</dbReference>
<keyword evidence="3" id="KW-0460">Magnesium</keyword>
<keyword evidence="4" id="KW-0119">Carbohydrate metabolism</keyword>
<reference evidence="5 6" key="1">
    <citation type="submission" date="2016-11" db="EMBL/GenBank/DDBJ databases">
        <title>Trade-off between light-utilization and light-protection in marine flavobacteria.</title>
        <authorList>
            <person name="Kumagai Y."/>
        </authorList>
    </citation>
    <scope>NUCLEOTIDE SEQUENCE [LARGE SCALE GENOMIC DNA]</scope>
    <source>
        <strain evidence="5 6">NBRC 107125</strain>
    </source>
</reference>
<evidence type="ECO:0000313" key="6">
    <source>
        <dbReference type="Proteomes" id="UP000193450"/>
    </source>
</evidence>
<name>A0A1X9NM95_9GAMM</name>
<accession>A0A1X9NM95</accession>
<dbReference type="Proteomes" id="UP000193450">
    <property type="component" value="Chromosome"/>
</dbReference>
<dbReference type="GO" id="GO:0006281">
    <property type="term" value="P:DNA repair"/>
    <property type="evidence" value="ECO:0007669"/>
    <property type="project" value="TreeGrafter"/>
</dbReference>
<dbReference type="EMBL" id="CP019343">
    <property type="protein sequence ID" value="ARN75033.1"/>
    <property type="molecule type" value="Genomic_DNA"/>
</dbReference>
<dbReference type="NCBIfam" id="TIGR01549">
    <property type="entry name" value="HAD-SF-IA-v1"/>
    <property type="match status" value="1"/>
</dbReference>
<dbReference type="InterPro" id="IPR050155">
    <property type="entry name" value="HAD-like_hydrolase_sf"/>
</dbReference>
<dbReference type="Gene3D" id="3.40.50.1000">
    <property type="entry name" value="HAD superfamily/HAD-like"/>
    <property type="match status" value="1"/>
</dbReference>
<dbReference type="KEGG" id="osg:BST96_13465"/>
<dbReference type="SFLD" id="SFLDG01129">
    <property type="entry name" value="C1.5:_HAD__Beta-PGM__Phosphata"/>
    <property type="match status" value="1"/>
</dbReference>
<evidence type="ECO:0000256" key="2">
    <source>
        <dbReference type="ARBA" id="ARBA00022801"/>
    </source>
</evidence>
<dbReference type="PANTHER" id="PTHR43434">
    <property type="entry name" value="PHOSPHOGLYCOLATE PHOSPHATASE"/>
    <property type="match status" value="1"/>
</dbReference>
<dbReference type="PANTHER" id="PTHR43434:SF23">
    <property type="entry name" value="PHOSPHOGLYCOLATE PHOSPHATASE"/>
    <property type="match status" value="1"/>
</dbReference>
<dbReference type="InterPro" id="IPR041492">
    <property type="entry name" value="HAD_2"/>
</dbReference>
<dbReference type="InterPro" id="IPR006439">
    <property type="entry name" value="HAD-SF_hydro_IA"/>
</dbReference>
<keyword evidence="1" id="KW-0479">Metal-binding</keyword>
<organism evidence="5 6">
    <name type="scientific">Oceanicoccus sagamiensis</name>
    <dbReference type="NCBI Taxonomy" id="716816"/>
    <lineage>
        <taxon>Bacteria</taxon>
        <taxon>Pseudomonadati</taxon>
        <taxon>Pseudomonadota</taxon>
        <taxon>Gammaproteobacteria</taxon>
        <taxon>Cellvibrionales</taxon>
        <taxon>Spongiibacteraceae</taxon>
        <taxon>Oceanicoccus</taxon>
    </lineage>
</organism>
<gene>
    <name evidence="5" type="ORF">BST96_13465</name>
</gene>
<dbReference type="FunFam" id="3.40.50.1000:FF:000022">
    <property type="entry name" value="Phosphoglycolate phosphatase"/>
    <property type="match status" value="1"/>
</dbReference>
<dbReference type="Gene3D" id="1.10.150.240">
    <property type="entry name" value="Putative phosphatase, domain 2"/>
    <property type="match status" value="1"/>
</dbReference>
<keyword evidence="6" id="KW-1185">Reference proteome</keyword>
<dbReference type="STRING" id="716816.BST96_13465"/>
<dbReference type="NCBIfam" id="TIGR01509">
    <property type="entry name" value="HAD-SF-IA-v3"/>
    <property type="match status" value="1"/>
</dbReference>
<dbReference type="SUPFAM" id="SSF56784">
    <property type="entry name" value="HAD-like"/>
    <property type="match status" value="1"/>
</dbReference>
<dbReference type="OrthoDB" id="9776368at2"/>
<proteinExistence type="predicted"/>
<evidence type="ECO:0000256" key="3">
    <source>
        <dbReference type="ARBA" id="ARBA00022842"/>
    </source>
</evidence>
<protein>
    <submittedName>
        <fullName evidence="5">Phosphoglycolate phosphatase</fullName>
    </submittedName>
</protein>
<evidence type="ECO:0000313" key="5">
    <source>
        <dbReference type="EMBL" id="ARN75033.1"/>
    </source>
</evidence>
<dbReference type="Pfam" id="PF13419">
    <property type="entry name" value="HAD_2"/>
    <property type="match status" value="1"/>
</dbReference>
<dbReference type="RefSeq" id="WP_085759200.1">
    <property type="nucleotide sequence ID" value="NZ_CP019343.1"/>
</dbReference>
<dbReference type="InterPro" id="IPR036412">
    <property type="entry name" value="HAD-like_sf"/>
</dbReference>
<dbReference type="GO" id="GO:0005829">
    <property type="term" value="C:cytosol"/>
    <property type="evidence" value="ECO:0007669"/>
    <property type="project" value="TreeGrafter"/>
</dbReference>
<evidence type="ECO:0000256" key="1">
    <source>
        <dbReference type="ARBA" id="ARBA00022723"/>
    </source>
</evidence>
<evidence type="ECO:0000256" key="4">
    <source>
        <dbReference type="ARBA" id="ARBA00023277"/>
    </source>
</evidence>
<dbReference type="SFLD" id="SFLDS00003">
    <property type="entry name" value="Haloacid_Dehalogenase"/>
    <property type="match status" value="1"/>
</dbReference>
<dbReference type="GO" id="GO:0046872">
    <property type="term" value="F:metal ion binding"/>
    <property type="evidence" value="ECO:0007669"/>
    <property type="project" value="UniProtKB-KW"/>
</dbReference>
<dbReference type="InterPro" id="IPR023214">
    <property type="entry name" value="HAD_sf"/>
</dbReference>